<gene>
    <name evidence="8" type="ORF">E8A74_08090</name>
</gene>
<name>A0A4V5PSQ0_9BACT</name>
<dbReference type="Proteomes" id="UP000309215">
    <property type="component" value="Unassembled WGS sequence"/>
</dbReference>
<evidence type="ECO:0000256" key="3">
    <source>
        <dbReference type="ARBA" id="ARBA00022737"/>
    </source>
</evidence>
<dbReference type="GO" id="GO:0046872">
    <property type="term" value="F:metal ion binding"/>
    <property type="evidence" value="ECO:0007669"/>
    <property type="project" value="UniProtKB-KW"/>
</dbReference>
<dbReference type="GO" id="GO:0016491">
    <property type="term" value="F:oxidoreductase activity"/>
    <property type="evidence" value="ECO:0007669"/>
    <property type="project" value="UniProtKB-ARBA"/>
</dbReference>
<dbReference type="EMBL" id="SSMQ01000006">
    <property type="protein sequence ID" value="TKD10399.1"/>
    <property type="molecule type" value="Genomic_DNA"/>
</dbReference>
<keyword evidence="5" id="KW-0411">Iron-sulfur</keyword>
<accession>A0A4V5PSQ0</accession>
<evidence type="ECO:0000256" key="2">
    <source>
        <dbReference type="ARBA" id="ARBA00022723"/>
    </source>
</evidence>
<dbReference type="SUPFAM" id="SSF54862">
    <property type="entry name" value="4Fe-4S ferredoxins"/>
    <property type="match status" value="1"/>
</dbReference>
<keyword evidence="2" id="KW-0479">Metal-binding</keyword>
<dbReference type="Pfam" id="PF13534">
    <property type="entry name" value="Fer4_17"/>
    <property type="match status" value="1"/>
</dbReference>
<evidence type="ECO:0000313" key="8">
    <source>
        <dbReference type="EMBL" id="TKD10399.1"/>
    </source>
</evidence>
<feature type="domain" description="Cysteine-rich" evidence="7">
    <location>
        <begin position="341"/>
        <end position="417"/>
    </location>
</feature>
<keyword evidence="9" id="KW-1185">Reference proteome</keyword>
<evidence type="ECO:0000256" key="1">
    <source>
        <dbReference type="ARBA" id="ARBA00022485"/>
    </source>
</evidence>
<dbReference type="GO" id="GO:0051539">
    <property type="term" value="F:4 iron, 4 sulfur cluster binding"/>
    <property type="evidence" value="ECO:0007669"/>
    <property type="project" value="UniProtKB-KW"/>
</dbReference>
<evidence type="ECO:0000256" key="4">
    <source>
        <dbReference type="ARBA" id="ARBA00023004"/>
    </source>
</evidence>
<protein>
    <recommendedName>
        <fullName evidence="7">Cysteine-rich domain-containing protein</fullName>
    </recommendedName>
</protein>
<dbReference type="Pfam" id="PF02754">
    <property type="entry name" value="CCG"/>
    <property type="match status" value="2"/>
</dbReference>
<keyword evidence="1" id="KW-0004">4Fe-4S</keyword>
<feature type="domain" description="Cysteine-rich" evidence="7">
    <location>
        <begin position="203"/>
        <end position="295"/>
    </location>
</feature>
<dbReference type="AlphaFoldDB" id="A0A4V5PSQ0"/>
<dbReference type="PANTHER" id="PTHR32479:SF19">
    <property type="entry name" value="ANAEROBIC GLYCEROL-3-PHOSPHATE DEHYDROGENASE SUBUNIT C"/>
    <property type="match status" value="1"/>
</dbReference>
<dbReference type="InterPro" id="IPR017900">
    <property type="entry name" value="4Fe4S_Fe_S_CS"/>
</dbReference>
<evidence type="ECO:0000256" key="5">
    <source>
        <dbReference type="ARBA" id="ARBA00023014"/>
    </source>
</evidence>
<evidence type="ECO:0000256" key="6">
    <source>
        <dbReference type="SAM" id="MobiDB-lite"/>
    </source>
</evidence>
<organism evidence="8 9">
    <name type="scientific">Polyangium fumosum</name>
    <dbReference type="NCBI Taxonomy" id="889272"/>
    <lineage>
        <taxon>Bacteria</taxon>
        <taxon>Pseudomonadati</taxon>
        <taxon>Myxococcota</taxon>
        <taxon>Polyangia</taxon>
        <taxon>Polyangiales</taxon>
        <taxon>Polyangiaceae</taxon>
        <taxon>Polyangium</taxon>
    </lineage>
</organism>
<reference evidence="8 9" key="1">
    <citation type="submission" date="2019-04" db="EMBL/GenBank/DDBJ databases">
        <authorList>
            <person name="Li Y."/>
            <person name="Wang J."/>
        </authorList>
    </citation>
    <scope>NUCLEOTIDE SEQUENCE [LARGE SCALE GENOMIC DNA]</scope>
    <source>
        <strain evidence="8 9">DSM 14668</strain>
    </source>
</reference>
<keyword evidence="4" id="KW-0408">Iron</keyword>
<dbReference type="OrthoDB" id="9770306at2"/>
<sequence>MSVIPRKPKAPPATSPHDPRYYDARDLETELRRAFQICHECRMCVNYCGSFPELFNRVDKAIDSGRAEGAELIDDADIKAVSDACWQCKLCYIKCPYTPDEGSSELLDFPRLMARERANRAARDGIPLVDRILGEPQAIGAVGGGVMAPISNFVLASSLVRKVQEKVTGISAEFPLPPMAGETFRAWLADHAPAENAGKHGEVVLFATCYGEYNVPSVVRAAVRVLEHNGVRVRYPGVGEDPGASLTCCGMPNLDGGDVKAATEKIRHNVELLLPHVRAGRTIVVPGPTCGYTMKKEWAEYLPTPEAKEVAAATVDLMEFLVKLGREKKLVREFPEKLGTVAYHAACHLRAQKVGFPGARVLGVVPNTDVRVIEQCSAVDGTWGMKAENYETGRRYAQKLVRGVSDAAPDMVVSDCSLAALRVEKETGKHVLHPIEALARAYGLLPDEGSEPTTKAERA</sequence>
<evidence type="ECO:0000259" key="7">
    <source>
        <dbReference type="Pfam" id="PF02754"/>
    </source>
</evidence>
<dbReference type="PANTHER" id="PTHR32479">
    <property type="entry name" value="GLYCOLATE OXIDASE IRON-SULFUR SUBUNIT"/>
    <property type="match status" value="1"/>
</dbReference>
<dbReference type="PROSITE" id="PS00198">
    <property type="entry name" value="4FE4S_FER_1"/>
    <property type="match status" value="1"/>
</dbReference>
<evidence type="ECO:0000313" key="9">
    <source>
        <dbReference type="Proteomes" id="UP000309215"/>
    </source>
</evidence>
<dbReference type="RefSeq" id="WP_136928363.1">
    <property type="nucleotide sequence ID" value="NZ_SSMQ01000006.1"/>
</dbReference>
<dbReference type="InterPro" id="IPR004017">
    <property type="entry name" value="Cys_rich_dom"/>
</dbReference>
<proteinExistence type="predicted"/>
<keyword evidence="3" id="KW-0677">Repeat</keyword>
<feature type="region of interest" description="Disordered" evidence="6">
    <location>
        <begin position="1"/>
        <end position="21"/>
    </location>
</feature>
<comment type="caution">
    <text evidence="8">The sequence shown here is derived from an EMBL/GenBank/DDBJ whole genome shotgun (WGS) entry which is preliminary data.</text>
</comment>